<dbReference type="Proteomes" id="UP000016627">
    <property type="component" value="Unassembled WGS sequence"/>
</dbReference>
<reference evidence="1 2" key="1">
    <citation type="journal article" date="2013" name="BMC Genomics">
        <title>Comparative genomics of Campylobacter concisus isolates reveals genetic diversity and provides insights into disease association.</title>
        <authorList>
            <person name="Deshpande N.P."/>
            <person name="Kaakoush N.O."/>
            <person name="Wilkins M.R."/>
            <person name="Mitchell H.M."/>
        </authorList>
    </citation>
    <scope>NUCLEOTIDE SEQUENCE [LARGE SCALE GENOMIC DNA]</scope>
    <source>
        <strain evidence="1 2">ATCC 51562</strain>
    </source>
</reference>
<accession>U2ELY0</accession>
<proteinExistence type="predicted"/>
<evidence type="ECO:0000313" key="2">
    <source>
        <dbReference type="Proteomes" id="UP000016627"/>
    </source>
</evidence>
<name>U2ELY0_9BACT</name>
<protein>
    <submittedName>
        <fullName evidence="1">Uncharacterized protein</fullName>
    </submittedName>
</protein>
<dbReference type="EMBL" id="ANNI01000012">
    <property type="protein sequence ID" value="ERJ24971.1"/>
    <property type="molecule type" value="Genomic_DNA"/>
</dbReference>
<evidence type="ECO:0000313" key="1">
    <source>
        <dbReference type="EMBL" id="ERJ24971.1"/>
    </source>
</evidence>
<dbReference type="AlphaFoldDB" id="U2ELY0"/>
<dbReference type="PATRIC" id="fig|1242969.3.peg.1874"/>
<gene>
    <name evidence="1" type="ORF">ATCC51562_1837</name>
</gene>
<organism evidence="1 2">
    <name type="scientific">Campylobacter concisus ATCC 51562</name>
    <dbReference type="NCBI Taxonomy" id="1242969"/>
    <lineage>
        <taxon>Bacteria</taxon>
        <taxon>Pseudomonadati</taxon>
        <taxon>Campylobacterota</taxon>
        <taxon>Epsilonproteobacteria</taxon>
        <taxon>Campylobacterales</taxon>
        <taxon>Campylobacteraceae</taxon>
        <taxon>Campylobacter</taxon>
    </lineage>
</organism>
<comment type="caution">
    <text evidence="1">The sequence shown here is derived from an EMBL/GenBank/DDBJ whole genome shotgun (WGS) entry which is preliminary data.</text>
</comment>
<sequence length="37" mass="4403">MWLKYDPPWHYALSINLSLLPDLPLLLEFSKFLAKKT</sequence>